<dbReference type="EMBL" id="LLWH01000019">
    <property type="protein sequence ID" value="KQB55211.1"/>
    <property type="molecule type" value="Genomic_DNA"/>
</dbReference>
<organism evidence="2 3">
    <name type="scientific">Pseudomonas endophytica</name>
    <dbReference type="NCBI Taxonomy" id="1563157"/>
    <lineage>
        <taxon>Bacteria</taxon>
        <taxon>Pseudomonadati</taxon>
        <taxon>Pseudomonadota</taxon>
        <taxon>Gammaproteobacteria</taxon>
        <taxon>Pseudomonadales</taxon>
        <taxon>Pseudomonadaceae</taxon>
        <taxon>Pseudomonas</taxon>
    </lineage>
</organism>
<keyword evidence="3" id="KW-1185">Reference proteome</keyword>
<evidence type="ECO:0000256" key="1">
    <source>
        <dbReference type="SAM" id="Phobius"/>
    </source>
</evidence>
<accession>A0A0Q0T5P4</accession>
<name>A0A0Q0T5P4_9PSED</name>
<dbReference type="OrthoDB" id="6906319at2"/>
<reference evidence="2 3" key="1">
    <citation type="submission" date="2015-10" db="EMBL/GenBank/DDBJ databases">
        <title>Pseudomonas helleri sp. nov. and Pseudomonas weihenstephanensis sp. nov., isolated from raw cows milk.</title>
        <authorList>
            <person name="Von Neubeck M."/>
            <person name="Huptas C."/>
            <person name="Wenning M."/>
            <person name="Scherer S."/>
        </authorList>
    </citation>
    <scope>NUCLEOTIDE SEQUENCE [LARGE SCALE GENOMIC DNA]</scope>
    <source>
        <strain evidence="2 3">BSTT44</strain>
    </source>
</reference>
<proteinExistence type="predicted"/>
<feature type="transmembrane region" description="Helical" evidence="1">
    <location>
        <begin position="41"/>
        <end position="60"/>
    </location>
</feature>
<sequence length="74" mass="8300">MSLLNLHRLTLIGLIFFILGLLGVAYAVYGIYTGPKPTDPGLMRSLVAAGCMQLTGYVLLNRNRWRMMFGKPRK</sequence>
<dbReference type="RefSeq" id="WP_055101404.1">
    <property type="nucleotide sequence ID" value="NZ_LLWH01000019.1"/>
</dbReference>
<gene>
    <name evidence="2" type="ORF">AQS70_19280</name>
</gene>
<keyword evidence="1" id="KW-0472">Membrane</keyword>
<dbReference type="Proteomes" id="UP000050342">
    <property type="component" value="Unassembled WGS sequence"/>
</dbReference>
<keyword evidence="1" id="KW-0812">Transmembrane</keyword>
<evidence type="ECO:0000313" key="3">
    <source>
        <dbReference type="Proteomes" id="UP000050342"/>
    </source>
</evidence>
<dbReference type="AlphaFoldDB" id="A0A0Q0T5P4"/>
<keyword evidence="1" id="KW-1133">Transmembrane helix</keyword>
<evidence type="ECO:0000313" key="2">
    <source>
        <dbReference type="EMBL" id="KQB55211.1"/>
    </source>
</evidence>
<feature type="transmembrane region" description="Helical" evidence="1">
    <location>
        <begin position="9"/>
        <end position="29"/>
    </location>
</feature>
<protein>
    <submittedName>
        <fullName evidence="2">Uncharacterized protein</fullName>
    </submittedName>
</protein>
<comment type="caution">
    <text evidence="2">The sequence shown here is derived from an EMBL/GenBank/DDBJ whole genome shotgun (WGS) entry which is preliminary data.</text>
</comment>